<protein>
    <submittedName>
        <fullName evidence="2">GSCFA domain-containing protein</fullName>
        <ecNumber evidence="2">3.1.-.-</ecNumber>
    </submittedName>
</protein>
<comment type="caution">
    <text evidence="2">The sequence shown here is derived from an EMBL/GenBank/DDBJ whole genome shotgun (WGS) entry which is preliminary data.</text>
</comment>
<dbReference type="EMBL" id="JBHSSW010000001">
    <property type="protein sequence ID" value="MFC6196465.1"/>
    <property type="molecule type" value="Genomic_DNA"/>
</dbReference>
<keyword evidence="3" id="KW-1185">Reference proteome</keyword>
<dbReference type="RefSeq" id="WP_377373869.1">
    <property type="nucleotide sequence ID" value="NZ_JBHSSW010000001.1"/>
</dbReference>
<proteinExistence type="predicted"/>
<organism evidence="2 3">
    <name type="scientific">Ponticaulis profundi</name>
    <dbReference type="NCBI Taxonomy" id="2665222"/>
    <lineage>
        <taxon>Bacteria</taxon>
        <taxon>Pseudomonadati</taxon>
        <taxon>Pseudomonadota</taxon>
        <taxon>Alphaproteobacteria</taxon>
        <taxon>Hyphomonadales</taxon>
        <taxon>Hyphomonadaceae</taxon>
        <taxon>Ponticaulis</taxon>
    </lineage>
</organism>
<dbReference type="Proteomes" id="UP001596303">
    <property type="component" value="Unassembled WGS sequence"/>
</dbReference>
<dbReference type="GO" id="GO:0016787">
    <property type="term" value="F:hydrolase activity"/>
    <property type="evidence" value="ECO:0007669"/>
    <property type="project" value="UniProtKB-KW"/>
</dbReference>
<dbReference type="InterPro" id="IPR014982">
    <property type="entry name" value="GSCFA"/>
</dbReference>
<accession>A0ABW1S4G4</accession>
<reference evidence="3" key="1">
    <citation type="journal article" date="2019" name="Int. J. Syst. Evol. Microbiol.">
        <title>The Global Catalogue of Microorganisms (GCM) 10K type strain sequencing project: providing services to taxonomists for standard genome sequencing and annotation.</title>
        <authorList>
            <consortium name="The Broad Institute Genomics Platform"/>
            <consortium name="The Broad Institute Genome Sequencing Center for Infectious Disease"/>
            <person name="Wu L."/>
            <person name="Ma J."/>
        </authorList>
    </citation>
    <scope>NUCLEOTIDE SEQUENCE [LARGE SCALE GENOMIC DNA]</scope>
    <source>
        <strain evidence="3">CGMCC-1.15741</strain>
    </source>
</reference>
<evidence type="ECO:0000259" key="1">
    <source>
        <dbReference type="Pfam" id="PF08885"/>
    </source>
</evidence>
<sequence length="359" mass="40247">MSHPYKSLEPRSFWAPAVGQRNMLDIDSLWKAPFAITKQKKIVTFGSCFAQHFSKALVARGFTWLDAEPAPGGTSPETAKSFNYGIFSARTANIYTTSLLLQWTEWALEEREAPKIYWEKSGRIIDPFRPTIEPDGFASVEEMLASRQQCIHAFKRAILESDIFVFTLGLTESWWDKDGGFEYPMCPGTVAGTFDPEKHVFQNQDYNFIKRSLTTAIRKMRAARENGPNILLTVSPVPLTATNSGNHVLVATMESKSILRAVAGSVEKTSKRVSYFPSYEIINSAPYRGTFFEPNMRSVNSHGVDHVMKTFFAGLPMRAKKKRKAKLKDAPKVAPDIQQNNADDVACEEELLAAFGPNQ</sequence>
<evidence type="ECO:0000313" key="3">
    <source>
        <dbReference type="Proteomes" id="UP001596303"/>
    </source>
</evidence>
<dbReference type="Pfam" id="PF08885">
    <property type="entry name" value="GSCFA"/>
    <property type="match status" value="1"/>
</dbReference>
<keyword evidence="2" id="KW-0378">Hydrolase</keyword>
<name>A0ABW1S4G4_9PROT</name>
<gene>
    <name evidence="2" type="ORF">ACFQDM_00155</name>
</gene>
<evidence type="ECO:0000313" key="2">
    <source>
        <dbReference type="EMBL" id="MFC6196465.1"/>
    </source>
</evidence>
<feature type="domain" description="GSCFA" evidence="1">
    <location>
        <begin position="41"/>
        <end position="311"/>
    </location>
</feature>
<dbReference type="EC" id="3.1.-.-" evidence="2"/>